<dbReference type="GO" id="GO:0000978">
    <property type="term" value="F:RNA polymerase II cis-regulatory region sequence-specific DNA binding"/>
    <property type="evidence" value="ECO:0007669"/>
    <property type="project" value="TreeGrafter"/>
</dbReference>
<dbReference type="Gene3D" id="1.10.30.10">
    <property type="entry name" value="High mobility group box domain"/>
    <property type="match status" value="1"/>
</dbReference>
<dbReference type="SUPFAM" id="SSF47095">
    <property type="entry name" value="HMG-box"/>
    <property type="match status" value="1"/>
</dbReference>
<feature type="compositionally biased region" description="Basic and acidic residues" evidence="4">
    <location>
        <begin position="312"/>
        <end position="322"/>
    </location>
</feature>
<feature type="compositionally biased region" description="Basic and acidic residues" evidence="4">
    <location>
        <begin position="481"/>
        <end position="501"/>
    </location>
</feature>
<dbReference type="AlphaFoldDB" id="R9NZK3"/>
<feature type="compositionally biased region" description="Polar residues" evidence="4">
    <location>
        <begin position="219"/>
        <end position="233"/>
    </location>
</feature>
<dbReference type="Proteomes" id="UP000014071">
    <property type="component" value="Unassembled WGS sequence"/>
</dbReference>
<feature type="compositionally biased region" description="Polar residues" evidence="4">
    <location>
        <begin position="439"/>
        <end position="454"/>
    </location>
</feature>
<feature type="region of interest" description="Disordered" evidence="4">
    <location>
        <begin position="192"/>
        <end position="328"/>
    </location>
</feature>
<dbReference type="GeneID" id="24107080"/>
<keyword evidence="3" id="KW-0539">Nucleus</keyword>
<feature type="domain" description="HMG box" evidence="5">
    <location>
        <begin position="322"/>
        <end position="400"/>
    </location>
</feature>
<protein>
    <recommendedName>
        <fullName evidence="5">HMG box domain-containing protein</fullName>
    </recommendedName>
</protein>
<feature type="compositionally biased region" description="Polar residues" evidence="4">
    <location>
        <begin position="504"/>
        <end position="524"/>
    </location>
</feature>
<proteinExistence type="predicted"/>
<dbReference type="GO" id="GO:0005634">
    <property type="term" value="C:nucleus"/>
    <property type="evidence" value="ECO:0007669"/>
    <property type="project" value="UniProtKB-UniRule"/>
</dbReference>
<dbReference type="GO" id="GO:0001228">
    <property type="term" value="F:DNA-binding transcription activator activity, RNA polymerase II-specific"/>
    <property type="evidence" value="ECO:0007669"/>
    <property type="project" value="TreeGrafter"/>
</dbReference>
<dbReference type="STRING" id="1305764.R9NZK3"/>
<feature type="compositionally biased region" description="Low complexity" evidence="4">
    <location>
        <begin position="234"/>
        <end position="252"/>
    </location>
</feature>
<reference evidence="7" key="1">
    <citation type="journal article" date="2013" name="Genome Announc.">
        <title>Draft genome sequence of the basidiomycetous yeast-like fungus Pseudozyma hubeiensis SY62, which produces an abundant amount of the biosurfactant mannosylerythritol lipids.</title>
        <authorList>
            <person name="Konishi M."/>
            <person name="Hatada Y."/>
            <person name="Horiuchi J."/>
        </authorList>
    </citation>
    <scope>NUCLEOTIDE SEQUENCE [LARGE SCALE GENOMIC DNA]</scope>
    <source>
        <strain evidence="7">SY62</strain>
    </source>
</reference>
<dbReference type="InterPro" id="IPR036910">
    <property type="entry name" value="HMG_box_dom_sf"/>
</dbReference>
<feature type="compositionally biased region" description="Polar residues" evidence="4">
    <location>
        <begin position="274"/>
        <end position="293"/>
    </location>
</feature>
<feature type="compositionally biased region" description="Polar residues" evidence="4">
    <location>
        <begin position="661"/>
        <end position="678"/>
    </location>
</feature>
<evidence type="ECO:0000256" key="2">
    <source>
        <dbReference type="ARBA" id="ARBA00023163"/>
    </source>
</evidence>
<dbReference type="InterPro" id="IPR009071">
    <property type="entry name" value="HMG_box_dom"/>
</dbReference>
<evidence type="ECO:0000313" key="6">
    <source>
        <dbReference type="EMBL" id="GAC94214.1"/>
    </source>
</evidence>
<dbReference type="PROSITE" id="PS50118">
    <property type="entry name" value="HMG_BOX_2"/>
    <property type="match status" value="1"/>
</dbReference>
<feature type="region of interest" description="Disordered" evidence="4">
    <location>
        <begin position="341"/>
        <end position="361"/>
    </location>
</feature>
<feature type="compositionally biased region" description="Polar residues" evidence="4">
    <location>
        <begin position="198"/>
        <end position="208"/>
    </location>
</feature>
<gene>
    <name evidence="6" type="ORF">PHSY_001785</name>
</gene>
<dbReference type="CDD" id="cd01389">
    <property type="entry name" value="HMG-box_ROX1-like"/>
    <property type="match status" value="1"/>
</dbReference>
<evidence type="ECO:0000313" key="7">
    <source>
        <dbReference type="Proteomes" id="UP000014071"/>
    </source>
</evidence>
<evidence type="ECO:0000256" key="4">
    <source>
        <dbReference type="SAM" id="MobiDB-lite"/>
    </source>
</evidence>
<dbReference type="HOGENOM" id="CLU_030989_0_0_1"/>
<keyword evidence="7" id="KW-1185">Reference proteome</keyword>
<feature type="compositionally biased region" description="Polar residues" evidence="4">
    <location>
        <begin position="343"/>
        <end position="353"/>
    </location>
</feature>
<keyword evidence="1 3" id="KW-0238">DNA-binding</keyword>
<feature type="region of interest" description="Disordered" evidence="4">
    <location>
        <begin position="660"/>
        <end position="681"/>
    </location>
</feature>
<feature type="region of interest" description="Disordered" evidence="4">
    <location>
        <begin position="119"/>
        <end position="159"/>
    </location>
</feature>
<dbReference type="RefSeq" id="XP_012187801.1">
    <property type="nucleotide sequence ID" value="XM_012332411.1"/>
</dbReference>
<dbReference type="SMART" id="SM00398">
    <property type="entry name" value="HMG"/>
    <property type="match status" value="1"/>
</dbReference>
<dbReference type="OrthoDB" id="6247875at2759"/>
<dbReference type="GO" id="GO:0030154">
    <property type="term" value="P:cell differentiation"/>
    <property type="evidence" value="ECO:0007669"/>
    <property type="project" value="TreeGrafter"/>
</dbReference>
<evidence type="ECO:0000256" key="3">
    <source>
        <dbReference type="PROSITE-ProRule" id="PRU00267"/>
    </source>
</evidence>
<evidence type="ECO:0000256" key="1">
    <source>
        <dbReference type="ARBA" id="ARBA00023125"/>
    </source>
</evidence>
<feature type="DNA-binding region" description="HMG box" evidence="3">
    <location>
        <begin position="322"/>
        <end position="400"/>
    </location>
</feature>
<dbReference type="PANTHER" id="PTHR10270">
    <property type="entry name" value="SOX TRANSCRIPTION FACTOR"/>
    <property type="match status" value="1"/>
</dbReference>
<accession>R9NZK3</accession>
<dbReference type="EMBL" id="DF238783">
    <property type="protein sequence ID" value="GAC94214.1"/>
    <property type="molecule type" value="Genomic_DNA"/>
</dbReference>
<sequence length="711" mass="77647">MGEEICNRACGSPSLFASTQSGGKSKFVFRVAYPIPDMFVSCREYPYRIIEGNLNNAALLGTLPAIVYYMRCLATHPIKSQAPRESCFGWSFLDSIPRATVSSALPQIMAQHGYNVGSGPSRLGQWEDRGTGLNRPEMDGAASVPSQPDAFGRTTTYVDGSPLYPASSSSYVSVGGGLRGDATPHPLLSVHAQHETEPQSLPPYSSTLPHHPSHHNHYQQDLTHTGHSPSHAFQNQQTQHQYQQPQLHQHQQQHAREQHLHFGSDQSLEMHMSGNPTGSQSLGTPHPSTSYTLQHHSEHQHSSLDGQRGGRNRAEAAAEPHTPRPPNAWILYRSQKFREIQQNREAQTQTGSTDKPKSQAEISRIISQMWQNETTAVKQRFESMADEKKLAHQKMYPTYRYRPKKKGKSKQASSSHSNDQRQTTDTKSAQRALDGGYASGSQDYDTSERSSSAGHSAERRSGSDPQRPEASQSGSASMHDLSGRDFASRKSTFGDRRDRGELSVMSSYGRTMPSSLTSGESHSFAHSTARMHPYGERPSNHFRQDNFKSTDLFGEAVTSSSAYASGNWTDSDTLGGTSSNTYFDGTRSAPAGYSSLGSARLPPTTFMGSNTLGGAPSMLSFSPSQQQPARQSVPSQHLQHPIEYRDNGASLVGMPGAGGSLRQSSMTHSIPQFGQSFGDSRPELASGLAVSGDNCGVQENLDAHRRMQPPS</sequence>
<organism evidence="6 7">
    <name type="scientific">Pseudozyma hubeiensis (strain SY62)</name>
    <name type="common">Yeast</name>
    <dbReference type="NCBI Taxonomy" id="1305764"/>
    <lineage>
        <taxon>Eukaryota</taxon>
        <taxon>Fungi</taxon>
        <taxon>Dikarya</taxon>
        <taxon>Basidiomycota</taxon>
        <taxon>Ustilaginomycotina</taxon>
        <taxon>Ustilaginomycetes</taxon>
        <taxon>Ustilaginales</taxon>
        <taxon>Ustilaginaceae</taxon>
        <taxon>Pseudozyma</taxon>
    </lineage>
</organism>
<name>R9NZK3_PSEHS</name>
<keyword evidence="2" id="KW-0804">Transcription</keyword>
<evidence type="ECO:0000259" key="5">
    <source>
        <dbReference type="PROSITE" id="PS50118"/>
    </source>
</evidence>
<dbReference type="PANTHER" id="PTHR10270:SF161">
    <property type="entry name" value="SEX-DETERMINING REGION Y PROTEIN"/>
    <property type="match status" value="1"/>
</dbReference>
<dbReference type="InterPro" id="IPR050140">
    <property type="entry name" value="SRY-related_HMG-box_TF-like"/>
</dbReference>
<feature type="region of interest" description="Disordered" evidence="4">
    <location>
        <begin position="386"/>
        <end position="524"/>
    </location>
</feature>
<dbReference type="eggNOG" id="KOG0527">
    <property type="taxonomic scope" value="Eukaryota"/>
</dbReference>
<dbReference type="Pfam" id="PF00505">
    <property type="entry name" value="HMG_box"/>
    <property type="match status" value="1"/>
</dbReference>